<dbReference type="AlphaFoldDB" id="A0A851HU94"/>
<dbReference type="Pfam" id="PF13460">
    <property type="entry name" value="NAD_binding_10"/>
    <property type="match status" value="1"/>
</dbReference>
<dbReference type="PANTHER" id="PTHR15020">
    <property type="entry name" value="FLAVIN REDUCTASE-RELATED"/>
    <property type="match status" value="1"/>
</dbReference>
<dbReference type="InterPro" id="IPR036291">
    <property type="entry name" value="NAD(P)-bd_dom_sf"/>
</dbReference>
<evidence type="ECO:0000313" key="3">
    <source>
        <dbReference type="Proteomes" id="UP000536442"/>
    </source>
</evidence>
<accession>A0A851HU94</accession>
<feature type="domain" description="NAD(P)-binding" evidence="1">
    <location>
        <begin position="7"/>
        <end position="188"/>
    </location>
</feature>
<dbReference type="InterPro" id="IPR016040">
    <property type="entry name" value="NAD(P)-bd_dom"/>
</dbReference>
<evidence type="ECO:0000259" key="1">
    <source>
        <dbReference type="Pfam" id="PF13460"/>
    </source>
</evidence>
<evidence type="ECO:0000313" key="2">
    <source>
        <dbReference type="EMBL" id="NWN92310.1"/>
    </source>
</evidence>
<comment type="caution">
    <text evidence="2">The sequence shown here is derived from an EMBL/GenBank/DDBJ whole genome shotgun (WGS) entry which is preliminary data.</text>
</comment>
<keyword evidence="3" id="KW-1185">Reference proteome</keyword>
<sequence length="213" mass="22701">MHVFIAGANGQIGQHLLQELADSDHEARALVRHADQGPELQKLGATETVIGDLEKDCSEAMRGCDAVIFVAGSGPHTGPDKTVDVDQDGAIRLIDSASAMGIKRFIMVSSMGAGDPDSGPEKLRHYLQAKHNADEHLKSSGLNYTIIRPGQLTNDEGTGKVSVSAKHDKVGKIPRQDVARVLLATLDADTTVNQVFEVVSGETSIADSLRLKE</sequence>
<name>A0A851HU94_9GAMM</name>
<dbReference type="SUPFAM" id="SSF51735">
    <property type="entry name" value="NAD(P)-binding Rossmann-fold domains"/>
    <property type="match status" value="1"/>
</dbReference>
<protein>
    <submittedName>
        <fullName evidence="2">SDR family oxidoreductase</fullName>
    </submittedName>
</protein>
<dbReference type="EMBL" id="JABEVQ010000006">
    <property type="protein sequence ID" value="NWN92310.1"/>
    <property type="molecule type" value="Genomic_DNA"/>
</dbReference>
<dbReference type="PANTHER" id="PTHR15020:SF50">
    <property type="entry name" value="UPF0659 PROTEIN YMR090W"/>
    <property type="match status" value="1"/>
</dbReference>
<organism evidence="2 3">
    <name type="scientific">Marinobacter adhaerens</name>
    <dbReference type="NCBI Taxonomy" id="1033846"/>
    <lineage>
        <taxon>Bacteria</taxon>
        <taxon>Pseudomonadati</taxon>
        <taxon>Pseudomonadota</taxon>
        <taxon>Gammaproteobacteria</taxon>
        <taxon>Pseudomonadales</taxon>
        <taxon>Marinobacteraceae</taxon>
        <taxon>Marinobacter</taxon>
    </lineage>
</organism>
<proteinExistence type="predicted"/>
<dbReference type="CDD" id="cd05243">
    <property type="entry name" value="SDR_a5"/>
    <property type="match status" value="1"/>
</dbReference>
<reference evidence="2 3" key="1">
    <citation type="submission" date="2020-03" db="EMBL/GenBank/DDBJ databases">
        <title>Metagenomic, metatranscriptomic, and metabolomic analyses revealed the key microbes and metabolic features during the fermentation of ganjang, Korean traditional soy sauce.</title>
        <authorList>
            <person name="Chun B.H."/>
            <person name="Jeon C.O."/>
        </authorList>
    </citation>
    <scope>NUCLEOTIDE SEQUENCE [LARGE SCALE GENOMIC DNA]</scope>
    <source>
        <strain evidence="2 3">KG14</strain>
    </source>
</reference>
<dbReference type="Gene3D" id="3.40.50.720">
    <property type="entry name" value="NAD(P)-binding Rossmann-like Domain"/>
    <property type="match status" value="1"/>
</dbReference>
<gene>
    <name evidence="2" type="ORF">HLV39_12490</name>
</gene>
<dbReference type="Proteomes" id="UP000536442">
    <property type="component" value="Unassembled WGS sequence"/>
</dbReference>